<reference evidence="1" key="1">
    <citation type="submission" date="2023-04" db="EMBL/GenBank/DDBJ databases">
        <title>Ambrosiozyma monospora NBRC 10751.</title>
        <authorList>
            <person name="Ichikawa N."/>
            <person name="Sato H."/>
            <person name="Tonouchi N."/>
        </authorList>
    </citation>
    <scope>NUCLEOTIDE SEQUENCE</scope>
    <source>
        <strain evidence="1">NBRC 10751</strain>
    </source>
</reference>
<proteinExistence type="predicted"/>
<dbReference type="EMBL" id="BSXS01008721">
    <property type="protein sequence ID" value="GME93445.1"/>
    <property type="molecule type" value="Genomic_DNA"/>
</dbReference>
<comment type="caution">
    <text evidence="1">The sequence shown here is derived from an EMBL/GenBank/DDBJ whole genome shotgun (WGS) entry which is preliminary data.</text>
</comment>
<organism evidence="1 2">
    <name type="scientific">Ambrosiozyma monospora</name>
    <name type="common">Yeast</name>
    <name type="synonym">Endomycopsis monosporus</name>
    <dbReference type="NCBI Taxonomy" id="43982"/>
    <lineage>
        <taxon>Eukaryota</taxon>
        <taxon>Fungi</taxon>
        <taxon>Dikarya</taxon>
        <taxon>Ascomycota</taxon>
        <taxon>Saccharomycotina</taxon>
        <taxon>Pichiomycetes</taxon>
        <taxon>Pichiales</taxon>
        <taxon>Pichiaceae</taxon>
        <taxon>Ambrosiozyma</taxon>
    </lineage>
</organism>
<evidence type="ECO:0000313" key="2">
    <source>
        <dbReference type="Proteomes" id="UP001165064"/>
    </source>
</evidence>
<protein>
    <submittedName>
        <fullName evidence="1">Unnamed protein product</fullName>
    </submittedName>
</protein>
<dbReference type="Proteomes" id="UP001165064">
    <property type="component" value="Unassembled WGS sequence"/>
</dbReference>
<keyword evidence="2" id="KW-1185">Reference proteome</keyword>
<evidence type="ECO:0000313" key="1">
    <source>
        <dbReference type="EMBL" id="GME93445.1"/>
    </source>
</evidence>
<gene>
    <name evidence="1" type="ORF">Amon02_000932400</name>
</gene>
<accession>A0ACB5TRU5</accession>
<name>A0ACB5TRU5_AMBMO</name>
<sequence length="369" mass="42467">MSVYLIGIFASRLFEGVVPIDEYLDSDQLIMYNLPNVMLSLYVVSSTENWTSILYLAQQCAQNQFTVFCVSFFMIAWFIFSYIVLISIFIAIITENLDVPESEKRRKQIKQFYTKMINNIKNEDQEDGLFETFKRRVVKDRKSGLTSQQMIDKMKLILDDSFDITMLEDEPKQSVWKKMKNGFNNGLNKLPFYSKKQNNTSDDHNGTVASMSSHNNSHDSPDSSQDGTPQVGSSGMLKHKRSHTGETTIDIHPTFDSEVQSIAGPPVENPRRNRVLYLFPTTNKLRRRCQRLVSPPYGIRTEGVQPDVVKKDVFYIIMFLCSVCVVVLTCVATPLYRMTNNLDSTPWSWTTYNDLMFTLIFTAEFVIKN</sequence>